<dbReference type="Pfam" id="PF25040">
    <property type="entry name" value="BLTP1_C"/>
    <property type="match status" value="5"/>
</dbReference>
<dbReference type="InterPro" id="IPR056741">
    <property type="entry name" value="BLTP1_M"/>
</dbReference>
<name>A0AAW2HJ88_9NEOP</name>
<feature type="compositionally biased region" description="Polar residues" evidence="1">
    <location>
        <begin position="1715"/>
        <end position="1726"/>
    </location>
</feature>
<accession>A0AAW2HJ88</accession>
<dbReference type="Pfam" id="PF25039">
    <property type="entry name" value="BLTP1_M"/>
    <property type="match status" value="1"/>
</dbReference>
<gene>
    <name evidence="3" type="ORF">PYX00_007281</name>
</gene>
<feature type="compositionally biased region" description="Low complexity" evidence="1">
    <location>
        <begin position="927"/>
        <end position="938"/>
    </location>
</feature>
<dbReference type="SMART" id="SM01220">
    <property type="entry name" value="FSA_C"/>
    <property type="match status" value="1"/>
</dbReference>
<sequence length="2110" mass="236583">MRISDTDVEKGTQHASSSTPLPSDRPRELSLFAGERTRLIVFGVARIHRTLLLATLSGLKLEAEITNLHSSVTCRKKLRPESLECSLTGQIGRTMIVLLEGVSPNQQTVVKVTVGKSQALYSSLSRRLKDKNSGLLTVGAINVDIPQHPVVLHGMMTRGSKQLSSTLQELGVKRATRMTRGVTIDETDNIGSSSPNHVRVDIQARQVSDLKATVETSLMEPLVMQFSIVLQSLSITAALLPSLQAQYTMNQVNSSGVTGSKAKFTIELPKHSLSFTTKLQAVEANLPSAASIDLPKVHVSAEYIQDGKNTAEAKFGDGVVLREGSYLNATADIGKFEHSLTTDLLNHLVFVQKVFMKEINEVLQKVYGGEKVVPLWQEERQESRISALKRILFSLVIRIKRIQLTATTPTNSAVRLETGAVEFQLSNRVENVYGSAQPNVYMKIFGKAQVDINLSLGQLLKNVIFEEADPEFQQFAFFKTQIGLRNAFQGEMVEGEDKEVVLITLKRPLIYIQPMAVDKAILVWLNYKNAYEYWNEQRSNLNKEVLTATHQVLEKVPFGQLTSSPHLGTLFLQLTVDDMGICLPLNPLPLNSWGINRSMYCDSESRGAVVVTLESTSISACSSGSLVSKGRFVGLCLRFADDFETSLDDWKPDMNDSTIMNLCVVSEGTYEVCSRTIAQKQGKENAKWFLSVQWQMEGVDIHLDVNVGKQLSALGHTLTMLTGSTEEDETFTFDYDSDEADGIHASHESIAQRRSRNAIESLPSFVFDPSIDSKRRSKLIEKEMQEQQKIINDLRCLGASYGTIEQEVKRLQDLETMIYKDFRRDMIQRLRRQSVKASSIKGKFGLGKNSTSFRSRSFIIPSPTPEHAFETDSPDDIVPISIRSAATSNSFDSSPRSGPSRSASLRVRESGEPHVTFSDNNTICRQSSLPSADSDLSLPAGVSWTDGDHIMIDGEKVRLRKKFFDDSSDRLDDLSENSDSGTKRNSPVLNAHSPGVQKSQEPNIDFELDVKVFINSGKCVLHTKDYLREEELKLSHRMKKERSCSGGMFEFPPTSPNASRRNKDSKQTTSSTRLRYGHGNIAQLIDLTIFRIPGLDVKVHYESRIEMEEGFSPNVSHDYNLSPPTLRKSGNKKASLFAWTILQSIPEETIISPHILEFLEKTLEQIPSALVQNKESFASTGHTMFTMNGDAGWGSNTATGNYAYASFPVDVMVYFHMEPSTFRFSCLPVSRVECMLQLPSLDIVFSSKRAEEELQNEFGDRTGFSEMGPVPSAVGGLSVTGCLSNFSVHIFHPYGGGKKTGVKEAQWSPLADTERKDSLSINVEFVKFHLSRSRKINFQSEHQNKFSKGSSFDKSRAVIRFSTIVDIGSASFKYDMRRLTEILAFPKAWYRRSIVRRLFLGELNISTMYEEEGESSHSGTDEEAVLQRSESGRYLIDSLVTSRGGTSSKSPMLSRDKDRLKLNLSEHRMRFLESGKMNTVDEDGPSPSDQTSRPSWETLVLFAINFTKLRVQMNMGNVMGNVMWLTKDFHSEGRLSIGSTGHKNMYIGLGLGTCNLDAKGGIVGGTIDLSNIDTFVHIREDPGTEPDHTVGLRLYALELRLDYMGTGVLMSRVSSLNVSLRDEWRIHSFKNTDSYIPTRRPAMIFMHGDLGWDQLQIMMSKSTTADLLKMYYKLDEFFSQQFQSSKRVFSSLQPKPLMRTGSTKKKALKKKTSSIDSGSMSSQFNTNDQKHHRHWQNVLAIVGGLNLYTFKVPLPLNGTVLGGTMELHGSNISLACFHGINFKSKSWALFSLKEPCISFATEAQEIPSVDVPNKLDVHIVETLTFSLGMTTEQPHVQHHSMATICRMSRNVLFPPQYKTLQEWISYAFAGSEIDAVDRFPTIERDRSESVSSEDQKRNTRGSIKLQDFNHSREDIFALPSMQLHLKTEHLQAAATPDASSAKPVVECSFITEFEDHIFVTFDAEAFFFLHDLISSYLKEREKISMSMQGGVKAHSPELERKKDQTPPEEDKKSKKSFDAEMFSKDWRTYHCKTWHLEPTVRLWSWAGKSIEPYGIDFILQKLGFSHARTTIPKWMQRGFMDPLDKVLAVLMLHMVSMVREGSTDSYKKPS</sequence>
<evidence type="ECO:0000259" key="2">
    <source>
        <dbReference type="SMART" id="SM01220"/>
    </source>
</evidence>
<dbReference type="PANTHER" id="PTHR31640">
    <property type="entry name" value="TRANSMEMBRANE PROTEIN KIAA1109"/>
    <property type="match status" value="1"/>
</dbReference>
<dbReference type="GO" id="GO:0098793">
    <property type="term" value="C:presynapse"/>
    <property type="evidence" value="ECO:0007669"/>
    <property type="project" value="GOC"/>
</dbReference>
<feature type="region of interest" description="Disordered" evidence="1">
    <location>
        <begin position="885"/>
        <end position="938"/>
    </location>
</feature>
<comment type="caution">
    <text evidence="3">The sequence shown here is derived from an EMBL/GenBank/DDBJ whole genome shotgun (WGS) entry which is preliminary data.</text>
</comment>
<dbReference type="PANTHER" id="PTHR31640:SF1">
    <property type="entry name" value="BRIDGE-LIKE LIPID TRANSFER PROTEIN FAMILY MEMBER 1"/>
    <property type="match status" value="1"/>
</dbReference>
<feature type="region of interest" description="Disordered" evidence="1">
    <location>
        <begin position="1043"/>
        <end position="1072"/>
    </location>
</feature>
<feature type="compositionally biased region" description="Basic residues" evidence="1">
    <location>
        <begin position="1702"/>
        <end position="1712"/>
    </location>
</feature>
<evidence type="ECO:0000313" key="3">
    <source>
        <dbReference type="EMBL" id="KAL0269606.1"/>
    </source>
</evidence>
<feature type="compositionally biased region" description="Low complexity" evidence="1">
    <location>
        <begin position="888"/>
        <end position="904"/>
    </location>
</feature>
<feature type="domain" description="Bridge-like lipid transfer protein family member 1 C-terminal" evidence="2">
    <location>
        <begin position="1482"/>
        <end position="2097"/>
    </location>
</feature>
<feature type="region of interest" description="Disordered" evidence="1">
    <location>
        <begin position="970"/>
        <end position="1000"/>
    </location>
</feature>
<feature type="compositionally biased region" description="Basic and acidic residues" evidence="1">
    <location>
        <begin position="1"/>
        <end position="12"/>
    </location>
</feature>
<proteinExistence type="predicted"/>
<feature type="region of interest" description="Disordered" evidence="1">
    <location>
        <begin position="1701"/>
        <end position="1726"/>
    </location>
</feature>
<feature type="compositionally biased region" description="Basic and acidic residues" evidence="1">
    <location>
        <begin position="1994"/>
        <end position="2015"/>
    </location>
</feature>
<organism evidence="3">
    <name type="scientific">Menopon gallinae</name>
    <name type="common">poultry shaft louse</name>
    <dbReference type="NCBI Taxonomy" id="328185"/>
    <lineage>
        <taxon>Eukaryota</taxon>
        <taxon>Metazoa</taxon>
        <taxon>Ecdysozoa</taxon>
        <taxon>Arthropoda</taxon>
        <taxon>Hexapoda</taxon>
        <taxon>Insecta</taxon>
        <taxon>Pterygota</taxon>
        <taxon>Neoptera</taxon>
        <taxon>Paraneoptera</taxon>
        <taxon>Psocodea</taxon>
        <taxon>Troctomorpha</taxon>
        <taxon>Phthiraptera</taxon>
        <taxon>Amblycera</taxon>
        <taxon>Menoponidae</taxon>
        <taxon>Menopon</taxon>
    </lineage>
</organism>
<dbReference type="InterPro" id="IPR033616">
    <property type="entry name" value="BLTP1"/>
</dbReference>
<reference evidence="3" key="1">
    <citation type="journal article" date="2024" name="Gigascience">
        <title>Chromosome-level genome of the poultry shaft louse Menopon gallinae provides insight into the host-switching and adaptive evolution of parasitic lice.</title>
        <authorList>
            <person name="Xu Y."/>
            <person name="Ma L."/>
            <person name="Liu S."/>
            <person name="Liang Y."/>
            <person name="Liu Q."/>
            <person name="He Z."/>
            <person name="Tian L."/>
            <person name="Duan Y."/>
            <person name="Cai W."/>
            <person name="Li H."/>
            <person name="Song F."/>
        </authorList>
    </citation>
    <scope>NUCLEOTIDE SEQUENCE</scope>
    <source>
        <strain evidence="3">Cailab_2023a</strain>
    </source>
</reference>
<feature type="region of interest" description="Disordered" evidence="1">
    <location>
        <begin position="1987"/>
        <end position="2015"/>
    </location>
</feature>
<dbReference type="EMBL" id="JARGDH010000004">
    <property type="protein sequence ID" value="KAL0269606.1"/>
    <property type="molecule type" value="Genomic_DNA"/>
</dbReference>
<feature type="compositionally biased region" description="Polar residues" evidence="1">
    <location>
        <begin position="917"/>
        <end position="926"/>
    </location>
</feature>
<dbReference type="GO" id="GO:0048488">
    <property type="term" value="P:synaptic vesicle endocytosis"/>
    <property type="evidence" value="ECO:0007669"/>
    <property type="project" value="TreeGrafter"/>
</dbReference>
<dbReference type="InterPro" id="IPR056742">
    <property type="entry name" value="BLTP1_C"/>
</dbReference>
<feature type="region of interest" description="Disordered" evidence="1">
    <location>
        <begin position="1"/>
        <end position="27"/>
    </location>
</feature>
<evidence type="ECO:0000256" key="1">
    <source>
        <dbReference type="SAM" id="MobiDB-lite"/>
    </source>
</evidence>
<protein>
    <recommendedName>
        <fullName evidence="2">Bridge-like lipid transfer protein family member 1 C-terminal domain-containing protein</fullName>
    </recommendedName>
</protein>